<keyword evidence="2" id="KW-1185">Reference proteome</keyword>
<reference evidence="1" key="1">
    <citation type="submission" date="2021-03" db="EMBL/GenBank/DDBJ databases">
        <authorList>
            <consortium name="DOE Joint Genome Institute"/>
            <person name="Ahrendt S."/>
            <person name="Looney B.P."/>
            <person name="Miyauchi S."/>
            <person name="Morin E."/>
            <person name="Drula E."/>
            <person name="Courty P.E."/>
            <person name="Chicoki N."/>
            <person name="Fauchery L."/>
            <person name="Kohler A."/>
            <person name="Kuo A."/>
            <person name="Labutti K."/>
            <person name="Pangilinan J."/>
            <person name="Lipzen A."/>
            <person name="Riley R."/>
            <person name="Andreopoulos W."/>
            <person name="He G."/>
            <person name="Johnson J."/>
            <person name="Barry K.W."/>
            <person name="Grigoriev I.V."/>
            <person name="Nagy L."/>
            <person name="Hibbett D."/>
            <person name="Henrissat B."/>
            <person name="Matheny P.B."/>
            <person name="Labbe J."/>
            <person name="Martin F."/>
        </authorList>
    </citation>
    <scope>NUCLEOTIDE SEQUENCE</scope>
    <source>
        <strain evidence="1">HHB10654</strain>
    </source>
</reference>
<gene>
    <name evidence="1" type="ORF">BV25DRAFT_1919158</name>
</gene>
<comment type="caution">
    <text evidence="1">The sequence shown here is derived from an EMBL/GenBank/DDBJ whole genome shotgun (WGS) entry which is preliminary data.</text>
</comment>
<evidence type="ECO:0000313" key="1">
    <source>
        <dbReference type="EMBL" id="KAI0058652.1"/>
    </source>
</evidence>
<accession>A0ACB8SR21</accession>
<name>A0ACB8SR21_9AGAM</name>
<protein>
    <submittedName>
        <fullName evidence="1">WD-40 repeat-containing protein</fullName>
    </submittedName>
</protein>
<sequence length="399" mass="43335">MSSSIPPPSPVHLIRAHKSPVNVVAISDDNERIYSGDSSGLVVVTSTRSLRSLASWNAHTDGLLGIQEWADQILTHGRDNKLHVWGSPVQGPSSLGESAALPGLPSPILRYSLDVNALNYCRFSLLPIAGEQTNEPQALIAVPNLVESSLADIWSLPSRERLHAAIGKGGLEVPVMPGTDGRGVRNATGIIMSMHLLPAESTSPGGLSLLTSYENGSVAMWQYRNTQKERSIEGLGWERCWSSKLHVESVMAFAVSLDRSLAFSVSADHLIGRYDLDTLRSNPLTVTACSVHRTKHPGNATIALRDDARICAVGGWDGKIRLYSTKSSKPLGTLLYHKDAVQTLAFARSNAASDTVVDEDDEEDEMSNTEKISRRRWLVSGGKDGRVAIWELIDFVARQ</sequence>
<reference evidence="1" key="2">
    <citation type="journal article" date="2022" name="New Phytol.">
        <title>Evolutionary transition to the ectomycorrhizal habit in the genomes of a hyperdiverse lineage of mushroom-forming fungi.</title>
        <authorList>
            <person name="Looney B."/>
            <person name="Miyauchi S."/>
            <person name="Morin E."/>
            <person name="Drula E."/>
            <person name="Courty P.E."/>
            <person name="Kohler A."/>
            <person name="Kuo A."/>
            <person name="LaButti K."/>
            <person name="Pangilinan J."/>
            <person name="Lipzen A."/>
            <person name="Riley R."/>
            <person name="Andreopoulos W."/>
            <person name="He G."/>
            <person name="Johnson J."/>
            <person name="Nolan M."/>
            <person name="Tritt A."/>
            <person name="Barry K.W."/>
            <person name="Grigoriev I.V."/>
            <person name="Nagy L.G."/>
            <person name="Hibbett D."/>
            <person name="Henrissat B."/>
            <person name="Matheny P.B."/>
            <person name="Labbe J."/>
            <person name="Martin F.M."/>
        </authorList>
    </citation>
    <scope>NUCLEOTIDE SEQUENCE</scope>
    <source>
        <strain evidence="1">HHB10654</strain>
    </source>
</reference>
<dbReference type="EMBL" id="MU277233">
    <property type="protein sequence ID" value="KAI0058652.1"/>
    <property type="molecule type" value="Genomic_DNA"/>
</dbReference>
<dbReference type="Proteomes" id="UP000814140">
    <property type="component" value="Unassembled WGS sequence"/>
</dbReference>
<organism evidence="1 2">
    <name type="scientific">Artomyces pyxidatus</name>
    <dbReference type="NCBI Taxonomy" id="48021"/>
    <lineage>
        <taxon>Eukaryota</taxon>
        <taxon>Fungi</taxon>
        <taxon>Dikarya</taxon>
        <taxon>Basidiomycota</taxon>
        <taxon>Agaricomycotina</taxon>
        <taxon>Agaricomycetes</taxon>
        <taxon>Russulales</taxon>
        <taxon>Auriscalpiaceae</taxon>
        <taxon>Artomyces</taxon>
    </lineage>
</organism>
<proteinExistence type="predicted"/>
<evidence type="ECO:0000313" key="2">
    <source>
        <dbReference type="Proteomes" id="UP000814140"/>
    </source>
</evidence>